<dbReference type="InterPro" id="IPR000306">
    <property type="entry name" value="Znf_FYVE"/>
</dbReference>
<dbReference type="PROSITE" id="PS50178">
    <property type="entry name" value="ZF_FYVE"/>
    <property type="match status" value="1"/>
</dbReference>
<dbReference type="GeneID" id="763340"/>
<evidence type="ECO:0000256" key="1">
    <source>
        <dbReference type="ARBA" id="ARBA00022723"/>
    </source>
</evidence>
<dbReference type="CTD" id="79038"/>
<evidence type="ECO:0000256" key="3">
    <source>
        <dbReference type="ARBA" id="ARBA00022833"/>
    </source>
</evidence>
<dbReference type="InterPro" id="IPR013083">
    <property type="entry name" value="Znf_RING/FYVE/PHD"/>
</dbReference>
<dbReference type="Gene3D" id="2.30.29.160">
    <property type="entry name" value="Zinc finger FYVE domain-containing protein 21, C-terminal"/>
    <property type="match status" value="1"/>
</dbReference>
<dbReference type="Pfam" id="PF16696">
    <property type="entry name" value="ZFYVE21_C"/>
    <property type="match status" value="1"/>
</dbReference>
<dbReference type="EnsemblMetazoa" id="XM_001199278">
    <property type="protein sequence ID" value="XP_001199278"/>
    <property type="gene ID" value="LOC763340"/>
</dbReference>
<dbReference type="InterPro" id="IPR052113">
    <property type="entry name" value="FYVE-type_Zinc_Finger"/>
</dbReference>
<dbReference type="InterPro" id="IPR032031">
    <property type="entry name" value="ZFYVE21_C"/>
</dbReference>
<keyword evidence="1" id="KW-0479">Metal-binding</keyword>
<evidence type="ECO:0000256" key="2">
    <source>
        <dbReference type="ARBA" id="ARBA00022771"/>
    </source>
</evidence>
<sequence>MMATSGKQLMRSKSGLRMVSVEEKDTSPFQLQEPPWIPDEQCHYCMKCQAKYDLVKRRHHCRRCGKCFCGPCCSTKVLLPRMNFVDPVRLCEECATFTKKENEFFNKHLKALMNGCNFSVETLEEGQTNSYCKLTSNHRNILFNDEKPDKDNTKTTMWVHDPVALLSIQNLQMMTSEANVNGHVIPKAVTILYKYIDEMREVTMTVPDDSSRKQSIAWIVALQKAYKLLNEAKDRQELPSP</sequence>
<accession>A0A7M7G469</accession>
<proteinExistence type="predicted"/>
<name>A0A7M7G469_STRPU</name>
<keyword evidence="2 4" id="KW-0863">Zinc-finger</keyword>
<evidence type="ECO:0000256" key="4">
    <source>
        <dbReference type="PROSITE-ProRule" id="PRU00091"/>
    </source>
</evidence>
<dbReference type="SUPFAM" id="SSF57903">
    <property type="entry name" value="FYVE/PHD zinc finger"/>
    <property type="match status" value="1"/>
</dbReference>
<evidence type="ECO:0000259" key="5">
    <source>
        <dbReference type="PROSITE" id="PS50178"/>
    </source>
</evidence>
<dbReference type="RefSeq" id="XP_001199278.3">
    <property type="nucleotide sequence ID" value="XM_001199278.4"/>
</dbReference>
<evidence type="ECO:0000313" key="7">
    <source>
        <dbReference type="Proteomes" id="UP000007110"/>
    </source>
</evidence>
<dbReference type="InterPro" id="IPR011011">
    <property type="entry name" value="Znf_FYVE_PHD"/>
</dbReference>
<evidence type="ECO:0000313" key="6">
    <source>
        <dbReference type="EnsemblMetazoa" id="XP_001199278"/>
    </source>
</evidence>
<dbReference type="OrthoDB" id="660555at2759"/>
<dbReference type="CDD" id="cd15727">
    <property type="entry name" value="FYVE_ZF21"/>
    <property type="match status" value="1"/>
</dbReference>
<dbReference type="Proteomes" id="UP000007110">
    <property type="component" value="Unassembled WGS sequence"/>
</dbReference>
<feature type="domain" description="FYVE-type" evidence="5">
    <location>
        <begin position="39"/>
        <end position="99"/>
    </location>
</feature>
<dbReference type="GO" id="GO:0008270">
    <property type="term" value="F:zinc ion binding"/>
    <property type="evidence" value="ECO:0007669"/>
    <property type="project" value="UniProtKB-KW"/>
</dbReference>
<dbReference type="KEGG" id="spu:763340"/>
<keyword evidence="3" id="KW-0862">Zinc</keyword>
<keyword evidence="7" id="KW-1185">Reference proteome</keyword>
<dbReference type="Pfam" id="PF01363">
    <property type="entry name" value="FYVE"/>
    <property type="match status" value="1"/>
</dbReference>
<dbReference type="PANTHER" id="PTHR39490:SF8">
    <property type="entry name" value="ZINC FINGER FYVE DOMAIN-CONTAINING PROTEIN 21"/>
    <property type="match status" value="1"/>
</dbReference>
<dbReference type="FunCoup" id="A0A7M7G469">
    <property type="interactions" value="666"/>
</dbReference>
<dbReference type="SMART" id="SM00064">
    <property type="entry name" value="FYVE"/>
    <property type="match status" value="1"/>
</dbReference>
<reference evidence="7" key="1">
    <citation type="submission" date="2015-02" db="EMBL/GenBank/DDBJ databases">
        <title>Genome sequencing for Strongylocentrotus purpuratus.</title>
        <authorList>
            <person name="Murali S."/>
            <person name="Liu Y."/>
            <person name="Vee V."/>
            <person name="English A."/>
            <person name="Wang M."/>
            <person name="Skinner E."/>
            <person name="Han Y."/>
            <person name="Muzny D.M."/>
            <person name="Worley K.C."/>
            <person name="Gibbs R.A."/>
        </authorList>
    </citation>
    <scope>NUCLEOTIDE SEQUENCE</scope>
</reference>
<organism evidence="6 7">
    <name type="scientific">Strongylocentrotus purpuratus</name>
    <name type="common">Purple sea urchin</name>
    <dbReference type="NCBI Taxonomy" id="7668"/>
    <lineage>
        <taxon>Eukaryota</taxon>
        <taxon>Metazoa</taxon>
        <taxon>Echinodermata</taxon>
        <taxon>Eleutherozoa</taxon>
        <taxon>Echinozoa</taxon>
        <taxon>Echinoidea</taxon>
        <taxon>Euechinoidea</taxon>
        <taxon>Echinacea</taxon>
        <taxon>Camarodonta</taxon>
        <taxon>Echinidea</taxon>
        <taxon>Strongylocentrotidae</taxon>
        <taxon>Strongylocentrotus</taxon>
    </lineage>
</organism>
<dbReference type="InParanoid" id="A0A7M7G469"/>
<dbReference type="OMA" id="HCEIEIA"/>
<dbReference type="AlphaFoldDB" id="A0A7M7G469"/>
<dbReference type="Gene3D" id="3.30.40.10">
    <property type="entry name" value="Zinc/RING finger domain, C3HC4 (zinc finger)"/>
    <property type="match status" value="1"/>
</dbReference>
<protein>
    <recommendedName>
        <fullName evidence="5">FYVE-type domain-containing protein</fullName>
    </recommendedName>
</protein>
<dbReference type="PANTHER" id="PTHR39490">
    <property type="entry name" value="ARRESTIN DOMAIN-CONTAINING PROTEIN D"/>
    <property type="match status" value="1"/>
</dbReference>
<reference evidence="6" key="2">
    <citation type="submission" date="2021-01" db="UniProtKB">
        <authorList>
            <consortium name="EnsemblMetazoa"/>
        </authorList>
    </citation>
    <scope>IDENTIFICATION</scope>
</reference>
<dbReference type="InterPro" id="IPR017455">
    <property type="entry name" value="Znf_FYVE-rel"/>
</dbReference>
<dbReference type="InterPro" id="IPR038632">
    <property type="entry name" value="ZFYVE21_C_sf"/>
</dbReference>